<dbReference type="Pfam" id="PF19903">
    <property type="entry name" value="DUF6376"/>
    <property type="match status" value="1"/>
</dbReference>
<evidence type="ECO:0000313" key="1">
    <source>
        <dbReference type="EMBL" id="GIO25565.1"/>
    </source>
</evidence>
<evidence type="ECO:0008006" key="3">
    <source>
        <dbReference type="Google" id="ProtNLM"/>
    </source>
</evidence>
<name>A0A919X7D3_9BACI</name>
<keyword evidence="2" id="KW-1185">Reference proteome</keyword>
<dbReference type="EMBL" id="BORP01000001">
    <property type="protein sequence ID" value="GIO25565.1"/>
    <property type="molecule type" value="Genomic_DNA"/>
</dbReference>
<comment type="caution">
    <text evidence="1">The sequence shown here is derived from an EMBL/GenBank/DDBJ whole genome shotgun (WGS) entry which is preliminary data.</text>
</comment>
<dbReference type="RefSeq" id="WP_212919106.1">
    <property type="nucleotide sequence ID" value="NZ_BORP01000001.1"/>
</dbReference>
<dbReference type="PROSITE" id="PS51257">
    <property type="entry name" value="PROKAR_LIPOPROTEIN"/>
    <property type="match status" value="1"/>
</dbReference>
<accession>A0A919X7D3</accession>
<reference evidence="1" key="1">
    <citation type="submission" date="2021-03" db="EMBL/GenBank/DDBJ databases">
        <title>Antimicrobial resistance genes in bacteria isolated from Japanese honey, and their potential for conferring macrolide and lincosamide resistance in the American foulbrood pathogen Paenibacillus larvae.</title>
        <authorList>
            <person name="Okamoto M."/>
            <person name="Kumagai M."/>
            <person name="Kanamori H."/>
            <person name="Takamatsu D."/>
        </authorList>
    </citation>
    <scope>NUCLEOTIDE SEQUENCE</scope>
    <source>
        <strain evidence="1">J43TS3</strain>
    </source>
</reference>
<dbReference type="InterPro" id="IPR045956">
    <property type="entry name" value="DUF6376"/>
</dbReference>
<dbReference type="Proteomes" id="UP000676917">
    <property type="component" value="Unassembled WGS sequence"/>
</dbReference>
<organism evidence="1 2">
    <name type="scientific">Ornithinibacillus bavariensis</name>
    <dbReference type="NCBI Taxonomy" id="545502"/>
    <lineage>
        <taxon>Bacteria</taxon>
        <taxon>Bacillati</taxon>
        <taxon>Bacillota</taxon>
        <taxon>Bacilli</taxon>
        <taxon>Bacillales</taxon>
        <taxon>Bacillaceae</taxon>
        <taxon>Ornithinibacillus</taxon>
    </lineage>
</organism>
<gene>
    <name evidence="1" type="ORF">J43TS3_01760</name>
</gene>
<proteinExistence type="predicted"/>
<protein>
    <recommendedName>
        <fullName evidence="3">Lipoprotein</fullName>
    </recommendedName>
</protein>
<evidence type="ECO:0000313" key="2">
    <source>
        <dbReference type="Proteomes" id="UP000676917"/>
    </source>
</evidence>
<dbReference type="AlphaFoldDB" id="A0A919X7D3"/>
<sequence length="142" mass="15929">MKKTLGLLLLSTIILLTGCGIIEETRKTIHYATETTDFINELSAFSVEVQSIMNNGEVNVTSIEEKLLDIENTIAEFNSIEAPAIAEGIHNEILIQNEKLLDTINKIQSGELMIEDLNKTDFTQSIDNITKFMDQIQNLENN</sequence>